<dbReference type="EMBL" id="QPJJ01000011">
    <property type="protein sequence ID" value="RCW65412.1"/>
    <property type="molecule type" value="Genomic_DNA"/>
</dbReference>
<dbReference type="InterPro" id="IPR003753">
    <property type="entry name" value="Exonuc_VII_L"/>
</dbReference>
<dbReference type="GO" id="GO:0006308">
    <property type="term" value="P:DNA catabolic process"/>
    <property type="evidence" value="ECO:0007669"/>
    <property type="project" value="UniProtKB-UniRule"/>
</dbReference>
<comment type="subunit">
    <text evidence="5">Heterooligomer composed of large and small subunits.</text>
</comment>
<evidence type="ECO:0000313" key="9">
    <source>
        <dbReference type="EMBL" id="RCW65412.1"/>
    </source>
</evidence>
<dbReference type="OrthoDB" id="9802795at2"/>
<keyword evidence="2 5" id="KW-0540">Nuclease</keyword>
<dbReference type="AlphaFoldDB" id="A0A368XBS1"/>
<evidence type="ECO:0000256" key="6">
    <source>
        <dbReference type="RuleBase" id="RU004355"/>
    </source>
</evidence>
<dbReference type="GO" id="GO:0008855">
    <property type="term" value="F:exodeoxyribonuclease VII activity"/>
    <property type="evidence" value="ECO:0007669"/>
    <property type="project" value="UniProtKB-UniRule"/>
</dbReference>
<evidence type="ECO:0000256" key="1">
    <source>
        <dbReference type="ARBA" id="ARBA00022490"/>
    </source>
</evidence>
<evidence type="ECO:0000256" key="4">
    <source>
        <dbReference type="ARBA" id="ARBA00022839"/>
    </source>
</evidence>
<evidence type="ECO:0000256" key="5">
    <source>
        <dbReference type="HAMAP-Rule" id="MF_00378"/>
    </source>
</evidence>
<comment type="similarity">
    <text evidence="5 6">Belongs to the XseA family.</text>
</comment>
<name>A0A368XBS1_9BACI</name>
<proteinExistence type="inferred from homology"/>
<organism evidence="9 10">
    <name type="scientific">Saliterribacillus persicus</name>
    <dbReference type="NCBI Taxonomy" id="930114"/>
    <lineage>
        <taxon>Bacteria</taxon>
        <taxon>Bacillati</taxon>
        <taxon>Bacillota</taxon>
        <taxon>Bacilli</taxon>
        <taxon>Bacillales</taxon>
        <taxon>Bacillaceae</taxon>
        <taxon>Saliterribacillus</taxon>
    </lineage>
</organism>
<dbReference type="Proteomes" id="UP000252585">
    <property type="component" value="Unassembled WGS sequence"/>
</dbReference>
<gene>
    <name evidence="5" type="primary">xseA</name>
    <name evidence="9" type="ORF">DFR57_111147</name>
</gene>
<keyword evidence="4 5" id="KW-0269">Exonuclease</keyword>
<comment type="caution">
    <text evidence="9">The sequence shown here is derived from an EMBL/GenBank/DDBJ whole genome shotgun (WGS) entry which is preliminary data.</text>
</comment>
<keyword evidence="1 5" id="KW-0963">Cytoplasm</keyword>
<dbReference type="Pfam" id="PF13742">
    <property type="entry name" value="tRNA_anti_2"/>
    <property type="match status" value="1"/>
</dbReference>
<evidence type="ECO:0000259" key="7">
    <source>
        <dbReference type="Pfam" id="PF02601"/>
    </source>
</evidence>
<dbReference type="EC" id="3.1.11.6" evidence="5"/>
<comment type="catalytic activity">
    <reaction evidence="5 6">
        <text>Exonucleolytic cleavage in either 5'- to 3'- or 3'- to 5'-direction to yield nucleoside 5'-phosphates.</text>
        <dbReference type="EC" id="3.1.11.6"/>
    </reaction>
</comment>
<dbReference type="Pfam" id="PF02601">
    <property type="entry name" value="Exonuc_VII_L"/>
    <property type="match status" value="1"/>
</dbReference>
<dbReference type="GO" id="GO:0009318">
    <property type="term" value="C:exodeoxyribonuclease VII complex"/>
    <property type="evidence" value="ECO:0007669"/>
    <property type="project" value="UniProtKB-UniRule"/>
</dbReference>
<feature type="domain" description="Exonuclease VII large subunit C-terminal" evidence="7">
    <location>
        <begin position="124"/>
        <end position="438"/>
    </location>
</feature>
<evidence type="ECO:0000259" key="8">
    <source>
        <dbReference type="Pfam" id="PF13742"/>
    </source>
</evidence>
<evidence type="ECO:0000256" key="2">
    <source>
        <dbReference type="ARBA" id="ARBA00022722"/>
    </source>
</evidence>
<comment type="subcellular location">
    <subcellularLocation>
        <location evidence="5 6">Cytoplasm</location>
    </subcellularLocation>
</comment>
<dbReference type="PANTHER" id="PTHR30008">
    <property type="entry name" value="EXODEOXYRIBONUCLEASE 7 LARGE SUBUNIT"/>
    <property type="match status" value="1"/>
</dbReference>
<dbReference type="InterPro" id="IPR025824">
    <property type="entry name" value="OB-fold_nuc-bd_dom"/>
</dbReference>
<reference evidence="9 10" key="1">
    <citation type="submission" date="2018-07" db="EMBL/GenBank/DDBJ databases">
        <title>Genomic Encyclopedia of Type Strains, Phase IV (KMG-IV): sequencing the most valuable type-strain genomes for metagenomic binning, comparative biology and taxonomic classification.</title>
        <authorList>
            <person name="Goeker M."/>
        </authorList>
    </citation>
    <scope>NUCLEOTIDE SEQUENCE [LARGE SCALE GENOMIC DNA]</scope>
    <source>
        <strain evidence="9 10">DSM 27696</strain>
    </source>
</reference>
<dbReference type="HAMAP" id="MF_00378">
    <property type="entry name" value="Exonuc_7_L"/>
    <property type="match status" value="1"/>
</dbReference>
<protein>
    <recommendedName>
        <fullName evidence="5">Exodeoxyribonuclease 7 large subunit</fullName>
        <ecNumber evidence="5">3.1.11.6</ecNumber>
    </recommendedName>
    <alternativeName>
        <fullName evidence="5">Exodeoxyribonuclease VII large subunit</fullName>
        <shortName evidence="5">Exonuclease VII large subunit</shortName>
    </alternativeName>
</protein>
<dbReference type="InterPro" id="IPR020579">
    <property type="entry name" value="Exonuc_VII_lsu_C"/>
</dbReference>
<keyword evidence="10" id="KW-1185">Reference proteome</keyword>
<feature type="domain" description="OB-fold nucleic acid binding" evidence="8">
    <location>
        <begin position="6"/>
        <end position="101"/>
    </location>
</feature>
<dbReference type="CDD" id="cd04489">
    <property type="entry name" value="ExoVII_LU_OBF"/>
    <property type="match status" value="1"/>
</dbReference>
<dbReference type="GO" id="GO:0005737">
    <property type="term" value="C:cytoplasm"/>
    <property type="evidence" value="ECO:0007669"/>
    <property type="project" value="UniProtKB-SubCell"/>
</dbReference>
<dbReference type="NCBIfam" id="TIGR00237">
    <property type="entry name" value="xseA"/>
    <property type="match status" value="1"/>
</dbReference>
<sequence length="453" mass="52022">MNDRYLTVSALTKYMKRKIEADKHLTDVWLKGEISNFKHHSRGHMYFTLKDESARIQAVMFANKNKDLVFLPENGMQVLVHGDVGLFESQGQYQLYINDMEPDGVGALYLAYEQLKGKLENEGLFDQKTKRLLPKYPKHIGIITSPTGAAVRDILSTLERRYPIAQATVLPVYVQGENSKKSIIEALRFANDRRIFDVLILARGGGSIEELWSFNEEAVARAIFESEVPIISAVGHETDFTISDFVADFRAATPTGAAEIVAPSILDLQTTVKQYDRLLHSIMKTKITNLSINLNTLEKSNFFRKPRYLIEQKNQELDRLMENLTRSISQNYQYKNDNYTFVQKRFKQLSPNKFIQQLNQKVIMARKQLDKNQQQIMVRKRNDFQNSLSKLNLLNPTVIMERGYSIAYTNNDQIVRSVKQLKPKENLTLKVLDGEINCVVNKIEEGSSGDKRK</sequence>
<dbReference type="GO" id="GO:0003676">
    <property type="term" value="F:nucleic acid binding"/>
    <property type="evidence" value="ECO:0007669"/>
    <property type="project" value="InterPro"/>
</dbReference>
<keyword evidence="3 5" id="KW-0378">Hydrolase</keyword>
<evidence type="ECO:0000256" key="3">
    <source>
        <dbReference type="ARBA" id="ARBA00022801"/>
    </source>
</evidence>
<dbReference type="PANTHER" id="PTHR30008:SF0">
    <property type="entry name" value="EXODEOXYRIBONUCLEASE 7 LARGE SUBUNIT"/>
    <property type="match status" value="1"/>
</dbReference>
<accession>A0A368XBS1</accession>
<comment type="function">
    <text evidence="5">Bidirectionally degrades single-stranded DNA into large acid-insoluble oligonucleotides, which are then degraded further into small acid-soluble oligonucleotides.</text>
</comment>
<dbReference type="RefSeq" id="WP_114353696.1">
    <property type="nucleotide sequence ID" value="NZ_QPJJ01000011.1"/>
</dbReference>
<evidence type="ECO:0000313" key="10">
    <source>
        <dbReference type="Proteomes" id="UP000252585"/>
    </source>
</evidence>